<dbReference type="PROSITE" id="PS50109">
    <property type="entry name" value="HIS_KIN"/>
    <property type="match status" value="1"/>
</dbReference>
<feature type="domain" description="Histidine kinase" evidence="8">
    <location>
        <begin position="153"/>
        <end position="354"/>
    </location>
</feature>
<dbReference type="EC" id="2.7.13.3" evidence="2"/>
<proteinExistence type="predicted"/>
<evidence type="ECO:0000256" key="7">
    <source>
        <dbReference type="SAM" id="Phobius"/>
    </source>
</evidence>
<evidence type="ECO:0000313" key="9">
    <source>
        <dbReference type="EMBL" id="CQH57920.1"/>
    </source>
</evidence>
<dbReference type="Gene3D" id="3.30.565.10">
    <property type="entry name" value="Histidine kinase-like ATPase, C-terminal domain"/>
    <property type="match status" value="1"/>
</dbReference>
<feature type="transmembrane region" description="Helical" evidence="7">
    <location>
        <begin position="40"/>
        <end position="58"/>
    </location>
</feature>
<evidence type="ECO:0000256" key="2">
    <source>
        <dbReference type="ARBA" id="ARBA00012438"/>
    </source>
</evidence>
<dbReference type="OrthoDB" id="230688at2157"/>
<feature type="transmembrane region" description="Helical" evidence="7">
    <location>
        <begin position="112"/>
        <end position="132"/>
    </location>
</feature>
<protein>
    <recommendedName>
        <fullName evidence="2">histidine kinase</fullName>
        <ecNumber evidence="2">2.7.13.3</ecNumber>
    </recommendedName>
</protein>
<dbReference type="PRINTS" id="PR00344">
    <property type="entry name" value="BCTRLSENSOR"/>
</dbReference>
<evidence type="ECO:0000313" key="10">
    <source>
        <dbReference type="Proteomes" id="UP000066737"/>
    </source>
</evidence>
<dbReference type="KEGG" id="hhb:Hhub_2629"/>
<keyword evidence="6" id="KW-0067">ATP-binding</keyword>
<dbReference type="SMART" id="SM00387">
    <property type="entry name" value="HATPase_c"/>
    <property type="match status" value="1"/>
</dbReference>
<evidence type="ECO:0000256" key="3">
    <source>
        <dbReference type="ARBA" id="ARBA00022679"/>
    </source>
</evidence>
<sequence>MLGRVRERATKPAAHWWFYAYAALGYVVAVAYGFHVGWTLAVTLETLILLALSGTLVYSGTDARGRDVSQPGLVRAARLTTLTGVSFALLAVAVALIWLLKGHPVVDVEFMVVFAMWLGLAVGAQASLYAVVSEEKRTRLADLVKLLTMNQRVLRHNLRNELAVVDGHLQNLETRLGAGDEDVAVARHHVDELLENSERTRRILDIWESGDCREQDAGAVLADAVERLRQQYPGADVEIAATEDAAVSAHAALEDALYEVLANAVEHNDESVRITASVRNPPGDDVVVEVADTGSGIPGREYDVLDQPEETTLSHASGLGLWLVYWTVRESGGSVEFADDGDGTTVRFRLPDATAEPGVWERLVARAR</sequence>
<keyword evidence="7" id="KW-1133">Transmembrane helix</keyword>
<accession>A0A0U5CYT3</accession>
<gene>
    <name evidence="9" type="ORF">HHUB_2629</name>
</gene>
<keyword evidence="4" id="KW-0547">Nucleotide-binding</keyword>
<organism evidence="9 10">
    <name type="scientific">Halobacterium hubeiense</name>
    <dbReference type="NCBI Taxonomy" id="1407499"/>
    <lineage>
        <taxon>Archaea</taxon>
        <taxon>Methanobacteriati</taxon>
        <taxon>Methanobacteriota</taxon>
        <taxon>Stenosarchaea group</taxon>
        <taxon>Halobacteria</taxon>
        <taxon>Halobacteriales</taxon>
        <taxon>Halobacteriaceae</taxon>
        <taxon>Halobacterium</taxon>
    </lineage>
</organism>
<dbReference type="InterPro" id="IPR005467">
    <property type="entry name" value="His_kinase_dom"/>
</dbReference>
<dbReference type="SUPFAM" id="SSF55874">
    <property type="entry name" value="ATPase domain of HSP90 chaperone/DNA topoisomerase II/histidine kinase"/>
    <property type="match status" value="1"/>
</dbReference>
<dbReference type="PANTHER" id="PTHR44936">
    <property type="entry name" value="SENSOR PROTEIN CREC"/>
    <property type="match status" value="1"/>
</dbReference>
<name>A0A0U5CYT3_9EURY</name>
<dbReference type="Proteomes" id="UP000066737">
    <property type="component" value="Chromosome I"/>
</dbReference>
<dbReference type="EMBL" id="LN831302">
    <property type="protein sequence ID" value="CQH57920.1"/>
    <property type="molecule type" value="Genomic_DNA"/>
</dbReference>
<keyword evidence="3 9" id="KW-0808">Transferase</keyword>
<dbReference type="GO" id="GO:0005524">
    <property type="term" value="F:ATP binding"/>
    <property type="evidence" value="ECO:0007669"/>
    <property type="project" value="UniProtKB-KW"/>
</dbReference>
<evidence type="ECO:0000256" key="5">
    <source>
        <dbReference type="ARBA" id="ARBA00022777"/>
    </source>
</evidence>
<dbReference type="InterPro" id="IPR036890">
    <property type="entry name" value="HATPase_C_sf"/>
</dbReference>
<dbReference type="GeneID" id="26659262"/>
<evidence type="ECO:0000256" key="4">
    <source>
        <dbReference type="ARBA" id="ARBA00022741"/>
    </source>
</evidence>
<dbReference type="GO" id="GO:0004673">
    <property type="term" value="F:protein histidine kinase activity"/>
    <property type="evidence" value="ECO:0007669"/>
    <property type="project" value="UniProtKB-EC"/>
</dbReference>
<keyword evidence="5 9" id="KW-0418">Kinase</keyword>
<dbReference type="InterPro" id="IPR003594">
    <property type="entry name" value="HATPase_dom"/>
</dbReference>
<dbReference type="RefSeq" id="WP_059057060.1">
    <property type="nucleotide sequence ID" value="NZ_CEML01000001.1"/>
</dbReference>
<reference evidence="10" key="1">
    <citation type="journal article" date="2016" name="Environ. Microbiol.">
        <title>The complete genome of a viable archaeum isolated from 123-million-year-old rock salt.</title>
        <authorList>
            <person name="Jaakkola S.T."/>
            <person name="Pfeiffer F."/>
            <person name="Ravantti J.J."/>
            <person name="Guo Q."/>
            <person name="Liu Y."/>
            <person name="Chen X."/>
            <person name="Ma H."/>
            <person name="Yang C."/>
            <person name="Oksanen H.M."/>
            <person name="Bamford D.H."/>
        </authorList>
    </citation>
    <scope>NUCLEOTIDE SEQUENCE</scope>
    <source>
        <strain evidence="10">JI20-1</strain>
    </source>
</reference>
<evidence type="ECO:0000256" key="1">
    <source>
        <dbReference type="ARBA" id="ARBA00000085"/>
    </source>
</evidence>
<dbReference type="InterPro" id="IPR050980">
    <property type="entry name" value="2C_sensor_his_kinase"/>
</dbReference>
<evidence type="ECO:0000256" key="6">
    <source>
        <dbReference type="ARBA" id="ARBA00022840"/>
    </source>
</evidence>
<comment type="catalytic activity">
    <reaction evidence="1">
        <text>ATP + protein L-histidine = ADP + protein N-phospho-L-histidine.</text>
        <dbReference type="EC" id="2.7.13.3"/>
    </reaction>
</comment>
<keyword evidence="10" id="KW-1185">Reference proteome</keyword>
<dbReference type="InterPro" id="IPR004358">
    <property type="entry name" value="Sig_transdc_His_kin-like_C"/>
</dbReference>
<dbReference type="PANTHER" id="PTHR44936:SF10">
    <property type="entry name" value="SENSOR PROTEIN RSTB"/>
    <property type="match status" value="1"/>
</dbReference>
<dbReference type="Pfam" id="PF02518">
    <property type="entry name" value="HATPase_c"/>
    <property type="match status" value="1"/>
</dbReference>
<feature type="transmembrane region" description="Helical" evidence="7">
    <location>
        <begin position="79"/>
        <end position="100"/>
    </location>
</feature>
<keyword evidence="7" id="KW-0812">Transmembrane</keyword>
<evidence type="ECO:0000259" key="8">
    <source>
        <dbReference type="PROSITE" id="PS50109"/>
    </source>
</evidence>
<dbReference type="AlphaFoldDB" id="A0A0U5CYT3"/>
<keyword evidence="7" id="KW-0472">Membrane</keyword>
<feature type="transmembrane region" description="Helical" evidence="7">
    <location>
        <begin position="16"/>
        <end position="34"/>
    </location>
</feature>